<feature type="region of interest" description="Disordered" evidence="1">
    <location>
        <begin position="1"/>
        <end position="21"/>
    </location>
</feature>
<protein>
    <submittedName>
        <fullName evidence="2">Uncharacterized protein</fullName>
    </submittedName>
</protein>
<reference evidence="2 4" key="1">
    <citation type="submission" date="2019-09" db="EMBL/GenBank/DDBJ databases">
        <authorList>
            <person name="Chandra G."/>
            <person name="Truman W A."/>
        </authorList>
    </citation>
    <scope>NUCLEOTIDE SEQUENCE [LARGE SCALE GENOMIC DNA]</scope>
    <source>
        <strain evidence="2">PS704</strain>
    </source>
</reference>
<dbReference type="EMBL" id="CABVHP010000058">
    <property type="protein sequence ID" value="VVO42056.1"/>
    <property type="molecule type" value="Genomic_DNA"/>
</dbReference>
<dbReference type="EMBL" id="CABVHP010000051">
    <property type="protein sequence ID" value="VVO41860.1"/>
    <property type="molecule type" value="Genomic_DNA"/>
</dbReference>
<evidence type="ECO:0000313" key="2">
    <source>
        <dbReference type="EMBL" id="VVO41860.1"/>
    </source>
</evidence>
<feature type="region of interest" description="Disordered" evidence="1">
    <location>
        <begin position="154"/>
        <end position="186"/>
    </location>
</feature>
<evidence type="ECO:0000313" key="4">
    <source>
        <dbReference type="Proteomes" id="UP000326557"/>
    </source>
</evidence>
<evidence type="ECO:0000313" key="3">
    <source>
        <dbReference type="EMBL" id="VVO42056.1"/>
    </source>
</evidence>
<organism evidence="2 4">
    <name type="scientific">Pseudomonas fluorescens</name>
    <dbReference type="NCBI Taxonomy" id="294"/>
    <lineage>
        <taxon>Bacteria</taxon>
        <taxon>Pseudomonadati</taxon>
        <taxon>Pseudomonadota</taxon>
        <taxon>Gammaproteobacteria</taxon>
        <taxon>Pseudomonadales</taxon>
        <taxon>Pseudomonadaceae</taxon>
        <taxon>Pseudomonas</taxon>
    </lineage>
</organism>
<proteinExistence type="predicted"/>
<dbReference type="AlphaFoldDB" id="A0A5E7FRI6"/>
<gene>
    <name evidence="2" type="ORF">PS704_05943</name>
    <name evidence="3" type="ORF">PS704_05970</name>
</gene>
<sequence>MHAERLQQHRQYQRQGEGDRHDQHPAFAVQALLLSVGCRVFDFPDAGVVASLGHCADQGLRIDLPEQFEVGAFIGQVDADAFDAGHFGQRSLDPTDAGRTGHAVDAQFQTLLRHAVTGLLHRVDQRRQAVAGRLNARLLGGQVDADGAGADDFAQGTLDAPGATGAGHAGNRQIKRGGFGHRSHSL</sequence>
<evidence type="ECO:0000256" key="1">
    <source>
        <dbReference type="SAM" id="MobiDB-lite"/>
    </source>
</evidence>
<name>A0A5E7FRI6_PSEFL</name>
<accession>A0A5E7FRI6</accession>
<dbReference type="Proteomes" id="UP000326557">
    <property type="component" value="Unassembled WGS sequence"/>
</dbReference>
<feature type="compositionally biased region" description="Basic residues" evidence="1">
    <location>
        <begin position="173"/>
        <end position="186"/>
    </location>
</feature>